<proteinExistence type="predicted"/>
<dbReference type="Gene3D" id="3.30.300.30">
    <property type="match status" value="1"/>
</dbReference>
<accession>A0A4R2JQ67</accession>
<dbReference type="InterPro" id="IPR000873">
    <property type="entry name" value="AMP-dep_synth/lig_dom"/>
</dbReference>
<dbReference type="GO" id="GO:0016874">
    <property type="term" value="F:ligase activity"/>
    <property type="evidence" value="ECO:0007669"/>
    <property type="project" value="UniProtKB-KW"/>
</dbReference>
<dbReference type="GO" id="GO:0043041">
    <property type="term" value="P:amino acid activation for nonribosomal peptide biosynthetic process"/>
    <property type="evidence" value="ECO:0007669"/>
    <property type="project" value="TreeGrafter"/>
</dbReference>
<dbReference type="Gene3D" id="3.40.50.12780">
    <property type="entry name" value="N-terminal domain of ligase-like"/>
    <property type="match status" value="1"/>
</dbReference>
<name>A0A4R2JQ67_9PSEU</name>
<organism evidence="2 3">
    <name type="scientific">Actinocrispum wychmicini</name>
    <dbReference type="NCBI Taxonomy" id="1213861"/>
    <lineage>
        <taxon>Bacteria</taxon>
        <taxon>Bacillati</taxon>
        <taxon>Actinomycetota</taxon>
        <taxon>Actinomycetes</taxon>
        <taxon>Pseudonocardiales</taxon>
        <taxon>Pseudonocardiaceae</taxon>
        <taxon>Actinocrispum</taxon>
    </lineage>
</organism>
<dbReference type="GO" id="GO:0031177">
    <property type="term" value="F:phosphopantetheine binding"/>
    <property type="evidence" value="ECO:0007669"/>
    <property type="project" value="TreeGrafter"/>
</dbReference>
<sequence>MTRQVPSPRLSDLLHRSAERRPDAVAIVEDGTEVTYARLSTHVTDFARSLAGEGIGLGSRILVSARSAVRTTVSLYAAAELGATVSVIGNRYSDTQRAMIEQDFTPHLILTEQTSEPGPGGAGEQAGNPALVIYTSGSSGRPGGVICSREAVSFSVTAIQHMLGYLPGDRVLAIPPFSFDYGLYQLFLTVAAGASLEVVAAGDAVATFARAGRRRPTVLPVLPALARSCMPIAARWPKPVRDGVRLITSTGAHWDDVTRAELRDLFPHAGLVSMYGLTECKRASISTVDEDLRAPGTVGRPLPGTTVWIERSDGVWAAPGEVGQIVVQGPNVMRGYWGDPVRTHAVFVERAGGRVLLTGDDGHLDAEGRLYVHGRRDGQVKIRGTRVAAAEIERAVVGLETVSAAALVPGPQGGEPVLYVEGVASDPLIRRHLGGEVGAWKVPNDIRVLARFPVNDRGKIDLAALRELAAARES</sequence>
<dbReference type="PANTHER" id="PTHR45527">
    <property type="entry name" value="NONRIBOSOMAL PEPTIDE SYNTHETASE"/>
    <property type="match status" value="1"/>
</dbReference>
<dbReference type="PANTHER" id="PTHR45527:SF1">
    <property type="entry name" value="FATTY ACID SYNTHASE"/>
    <property type="match status" value="1"/>
</dbReference>
<dbReference type="EMBL" id="SLWS01000004">
    <property type="protein sequence ID" value="TCO59318.1"/>
    <property type="molecule type" value="Genomic_DNA"/>
</dbReference>
<dbReference type="InterPro" id="IPR042099">
    <property type="entry name" value="ANL_N_sf"/>
</dbReference>
<feature type="domain" description="AMP-dependent synthetase/ligase" evidence="1">
    <location>
        <begin position="15"/>
        <end position="113"/>
    </location>
</feature>
<reference evidence="2 3" key="1">
    <citation type="submission" date="2019-03" db="EMBL/GenBank/DDBJ databases">
        <title>Genomic Encyclopedia of Type Strains, Phase IV (KMG-IV): sequencing the most valuable type-strain genomes for metagenomic binning, comparative biology and taxonomic classification.</title>
        <authorList>
            <person name="Goeker M."/>
        </authorList>
    </citation>
    <scope>NUCLEOTIDE SEQUENCE [LARGE SCALE GENOMIC DNA]</scope>
    <source>
        <strain evidence="2 3">DSM 45934</strain>
    </source>
</reference>
<dbReference type="SUPFAM" id="SSF56801">
    <property type="entry name" value="Acetyl-CoA synthetase-like"/>
    <property type="match status" value="1"/>
</dbReference>
<feature type="domain" description="AMP-dependent synthetase/ligase" evidence="1">
    <location>
        <begin position="125"/>
        <end position="337"/>
    </location>
</feature>
<evidence type="ECO:0000313" key="2">
    <source>
        <dbReference type="EMBL" id="TCO59318.1"/>
    </source>
</evidence>
<protein>
    <submittedName>
        <fullName evidence="2">Acyl-CoA synthetase (AMP-forming)/AMP-acid ligase II</fullName>
    </submittedName>
</protein>
<keyword evidence="2" id="KW-0436">Ligase</keyword>
<dbReference type="RefSeq" id="WP_165960475.1">
    <property type="nucleotide sequence ID" value="NZ_SLWS01000004.1"/>
</dbReference>
<comment type="caution">
    <text evidence="2">The sequence shown here is derived from an EMBL/GenBank/DDBJ whole genome shotgun (WGS) entry which is preliminary data.</text>
</comment>
<dbReference type="Proteomes" id="UP000295680">
    <property type="component" value="Unassembled WGS sequence"/>
</dbReference>
<gene>
    <name evidence="2" type="ORF">EV192_104159</name>
</gene>
<dbReference type="GO" id="GO:0005737">
    <property type="term" value="C:cytoplasm"/>
    <property type="evidence" value="ECO:0007669"/>
    <property type="project" value="TreeGrafter"/>
</dbReference>
<evidence type="ECO:0000313" key="3">
    <source>
        <dbReference type="Proteomes" id="UP000295680"/>
    </source>
</evidence>
<dbReference type="Pfam" id="PF00501">
    <property type="entry name" value="AMP-binding"/>
    <property type="match status" value="2"/>
</dbReference>
<keyword evidence="3" id="KW-1185">Reference proteome</keyword>
<evidence type="ECO:0000259" key="1">
    <source>
        <dbReference type="Pfam" id="PF00501"/>
    </source>
</evidence>
<dbReference type="InterPro" id="IPR045851">
    <property type="entry name" value="AMP-bd_C_sf"/>
</dbReference>
<dbReference type="GO" id="GO:0044550">
    <property type="term" value="P:secondary metabolite biosynthetic process"/>
    <property type="evidence" value="ECO:0007669"/>
    <property type="project" value="TreeGrafter"/>
</dbReference>
<dbReference type="AlphaFoldDB" id="A0A4R2JQ67"/>